<reference evidence="2 3" key="1">
    <citation type="submission" date="2018-05" db="EMBL/GenBank/DDBJ databases">
        <title>Pedobacter paludis sp. nov., isolated from wetland soil.</title>
        <authorList>
            <person name="Zhang Y."/>
            <person name="Wang G."/>
        </authorList>
    </citation>
    <scope>NUCLEOTIDE SEQUENCE [LARGE SCALE GENOMIC DNA]</scope>
    <source>
        <strain evidence="2 3">KCTC22721</strain>
    </source>
</reference>
<dbReference type="AlphaFoldDB" id="A0A317EJJ0"/>
<protein>
    <submittedName>
        <fullName evidence="2">Uncharacterized protein</fullName>
    </submittedName>
</protein>
<keyword evidence="1" id="KW-0812">Transmembrane</keyword>
<dbReference type="Proteomes" id="UP000245379">
    <property type="component" value="Unassembled WGS sequence"/>
</dbReference>
<accession>A0A317EJJ0</accession>
<keyword evidence="1" id="KW-0472">Membrane</keyword>
<keyword evidence="1" id="KW-1133">Transmembrane helix</keyword>
<sequence length="69" mass="8088">MFIAFVIVPIYILGFIAMFYMQSFYKALMLLLTMLIATFILFLFITYPFQSAMVICCLIALFNLRIKIN</sequence>
<dbReference type="EMBL" id="QGNZ01000004">
    <property type="protein sequence ID" value="PWS26297.1"/>
    <property type="molecule type" value="Genomic_DNA"/>
</dbReference>
<evidence type="ECO:0000256" key="1">
    <source>
        <dbReference type="SAM" id="Phobius"/>
    </source>
</evidence>
<comment type="caution">
    <text evidence="2">The sequence shown here is derived from an EMBL/GenBank/DDBJ whole genome shotgun (WGS) entry which is preliminary data.</text>
</comment>
<feature type="transmembrane region" description="Helical" evidence="1">
    <location>
        <begin position="6"/>
        <end position="21"/>
    </location>
</feature>
<gene>
    <name evidence="2" type="ORF">DHW03_16040</name>
</gene>
<evidence type="ECO:0000313" key="2">
    <source>
        <dbReference type="EMBL" id="PWS26297.1"/>
    </source>
</evidence>
<organism evidence="2 3">
    <name type="scientific">Pedobacter yonginense</name>
    <dbReference type="NCBI Taxonomy" id="651869"/>
    <lineage>
        <taxon>Bacteria</taxon>
        <taxon>Pseudomonadati</taxon>
        <taxon>Bacteroidota</taxon>
        <taxon>Sphingobacteriia</taxon>
        <taxon>Sphingobacteriales</taxon>
        <taxon>Sphingobacteriaceae</taxon>
        <taxon>Pedobacter</taxon>
    </lineage>
</organism>
<proteinExistence type="predicted"/>
<keyword evidence="3" id="KW-1185">Reference proteome</keyword>
<name>A0A317EJJ0_9SPHI</name>
<evidence type="ECO:0000313" key="3">
    <source>
        <dbReference type="Proteomes" id="UP000245379"/>
    </source>
</evidence>